<dbReference type="EMBL" id="AGDV01000001">
    <property type="protein sequence ID" value="EMB35882.1"/>
    <property type="molecule type" value="Genomic_DNA"/>
</dbReference>
<dbReference type="SUPFAM" id="SSF161098">
    <property type="entry name" value="MetI-like"/>
    <property type="match status" value="1"/>
</dbReference>
<comment type="caution">
    <text evidence="9">The sequence shown here is derived from an EMBL/GenBank/DDBJ whole genome shotgun (WGS) entry which is preliminary data.</text>
</comment>
<dbReference type="PROSITE" id="PS50928">
    <property type="entry name" value="ABC_TM1"/>
    <property type="match status" value="1"/>
</dbReference>
<comment type="subcellular location">
    <subcellularLocation>
        <location evidence="1 7">Cell membrane</location>
        <topology evidence="1 7">Multi-pass membrane protein</topology>
    </subcellularLocation>
</comment>
<dbReference type="Proteomes" id="UP000011705">
    <property type="component" value="Chromosome"/>
</dbReference>
<dbReference type="GO" id="GO:0055085">
    <property type="term" value="P:transmembrane transport"/>
    <property type="evidence" value="ECO:0007669"/>
    <property type="project" value="InterPro"/>
</dbReference>
<dbReference type="InterPro" id="IPR000515">
    <property type="entry name" value="MetI-like"/>
</dbReference>
<dbReference type="PATRIC" id="fig|999432.5.peg.76"/>
<keyword evidence="6 7" id="KW-0472">Membrane</keyword>
<keyword evidence="4 7" id="KW-0812">Transmembrane</keyword>
<comment type="similarity">
    <text evidence="7">Belongs to the binding-protein-dependent transport system permease family.</text>
</comment>
<evidence type="ECO:0000256" key="2">
    <source>
        <dbReference type="ARBA" id="ARBA00022448"/>
    </source>
</evidence>
<evidence type="ECO:0000256" key="4">
    <source>
        <dbReference type="ARBA" id="ARBA00022692"/>
    </source>
</evidence>
<reference evidence="9" key="1">
    <citation type="submission" date="2012-01" db="EMBL/GenBank/DDBJ databases">
        <title>The Genome Sequence of Treponema denticola H-22.</title>
        <authorList>
            <consortium name="The Broad Institute Genome Sequencing Platform"/>
            <person name="Earl A."/>
            <person name="Ward D."/>
            <person name="Feldgarden M."/>
            <person name="Gevers D."/>
            <person name="Blanton J.M."/>
            <person name="Fenno C.J."/>
            <person name="Baranova O.V."/>
            <person name="Mathney J."/>
            <person name="Dewhirst F.E."/>
            <person name="Izard J."/>
            <person name="Young S.K."/>
            <person name="Zeng Q."/>
            <person name="Gargeya S."/>
            <person name="Fitzgerald M."/>
            <person name="Haas B."/>
            <person name="Abouelleil A."/>
            <person name="Alvarado L."/>
            <person name="Arachchi H.M."/>
            <person name="Berlin A."/>
            <person name="Chapman S.B."/>
            <person name="Gearin G."/>
            <person name="Goldberg J."/>
            <person name="Griggs A."/>
            <person name="Gujja S."/>
            <person name="Hansen M."/>
            <person name="Heiman D."/>
            <person name="Howarth C."/>
            <person name="Larimer J."/>
            <person name="Lui A."/>
            <person name="MacDonald P.J.P."/>
            <person name="McCowen C."/>
            <person name="Montmayeur A."/>
            <person name="Murphy C."/>
            <person name="Neiman D."/>
            <person name="Pearson M."/>
            <person name="Priest M."/>
            <person name="Roberts A."/>
            <person name="Saif S."/>
            <person name="Shea T."/>
            <person name="Sisk P."/>
            <person name="Stolte C."/>
            <person name="Sykes S."/>
            <person name="Wortman J."/>
            <person name="Nusbaum C."/>
            <person name="Birren B."/>
        </authorList>
    </citation>
    <scope>NUCLEOTIDE SEQUENCE [LARGE SCALE GENOMIC DNA]</scope>
    <source>
        <strain evidence="9">H-22</strain>
    </source>
</reference>
<feature type="transmembrane region" description="Helical" evidence="7">
    <location>
        <begin position="37"/>
        <end position="59"/>
    </location>
</feature>
<dbReference type="InterPro" id="IPR035906">
    <property type="entry name" value="MetI-like_sf"/>
</dbReference>
<evidence type="ECO:0000256" key="3">
    <source>
        <dbReference type="ARBA" id="ARBA00022475"/>
    </source>
</evidence>
<dbReference type="CDD" id="cd06261">
    <property type="entry name" value="TM_PBP2"/>
    <property type="match status" value="1"/>
</dbReference>
<gene>
    <name evidence="9" type="ORF">HMPREF9726_00074</name>
</gene>
<dbReference type="AlphaFoldDB" id="A0A0E2E8W0"/>
<dbReference type="RefSeq" id="WP_002682549.1">
    <property type="nucleotide sequence ID" value="NZ_CM001795.1"/>
</dbReference>
<keyword evidence="5 7" id="KW-1133">Transmembrane helix</keyword>
<dbReference type="Pfam" id="PF00528">
    <property type="entry name" value="BPD_transp_1"/>
    <property type="match status" value="1"/>
</dbReference>
<dbReference type="Gene3D" id="1.10.3720.10">
    <property type="entry name" value="MetI-like"/>
    <property type="match status" value="1"/>
</dbReference>
<keyword evidence="2 7" id="KW-0813">Transport</keyword>
<dbReference type="PANTHER" id="PTHR43386">
    <property type="entry name" value="OLIGOPEPTIDE TRANSPORT SYSTEM PERMEASE PROTEIN APPC"/>
    <property type="match status" value="1"/>
</dbReference>
<dbReference type="HOGENOM" id="CLU_028518_1_0_12"/>
<name>A0A0E2E8W0_TREDN</name>
<feature type="transmembrane region" description="Helical" evidence="7">
    <location>
        <begin position="102"/>
        <end position="126"/>
    </location>
</feature>
<feature type="transmembrane region" description="Helical" evidence="7">
    <location>
        <begin position="160"/>
        <end position="181"/>
    </location>
</feature>
<feature type="transmembrane region" description="Helical" evidence="7">
    <location>
        <begin position="268"/>
        <end position="289"/>
    </location>
</feature>
<feature type="transmembrane region" description="Helical" evidence="7">
    <location>
        <begin position="133"/>
        <end position="154"/>
    </location>
</feature>
<dbReference type="GO" id="GO:0005886">
    <property type="term" value="C:plasma membrane"/>
    <property type="evidence" value="ECO:0007669"/>
    <property type="project" value="UniProtKB-SubCell"/>
</dbReference>
<feature type="domain" description="ABC transmembrane type-1" evidence="8">
    <location>
        <begin position="98"/>
        <end position="289"/>
    </location>
</feature>
<dbReference type="Pfam" id="PF12911">
    <property type="entry name" value="OppC_N"/>
    <property type="match status" value="1"/>
</dbReference>
<evidence type="ECO:0000256" key="5">
    <source>
        <dbReference type="ARBA" id="ARBA00022989"/>
    </source>
</evidence>
<evidence type="ECO:0000259" key="8">
    <source>
        <dbReference type="PROSITE" id="PS50928"/>
    </source>
</evidence>
<proteinExistence type="inferred from homology"/>
<evidence type="ECO:0000256" key="1">
    <source>
        <dbReference type="ARBA" id="ARBA00004651"/>
    </source>
</evidence>
<evidence type="ECO:0000256" key="6">
    <source>
        <dbReference type="ARBA" id="ARBA00023136"/>
    </source>
</evidence>
<sequence>MENNMTEDKTYFSENVSEEKKNTYFNEVVEKLLNNKLAMAGLIFFLLLSLLVIILPFILNLDPYTSDPAAFNSTPTRSHILGTDAIGRDLFARLIYGGRTSLMVGVISTFISLSIGVPLGLIAGYYKKIWEVFIMRLGDIFLSFPSIILILVLVSVIGPSIWSVTIVLGILQWTVFARLIYANVLSIKEKEYIEAAKSIGTSNFSIILKYILPNAFPPILITVTFNVARAILSESALSFLGMGVQPPKASWGNMLYDAQSITVLSRYYWVWLPPGLCIVLTVLSINFFGDGIRDALDPRLKIQVK</sequence>
<protein>
    <recommendedName>
        <fullName evidence="8">ABC transmembrane type-1 domain-containing protein</fullName>
    </recommendedName>
</protein>
<dbReference type="PANTHER" id="PTHR43386:SF1">
    <property type="entry name" value="D,D-DIPEPTIDE TRANSPORT SYSTEM PERMEASE PROTEIN DDPC-RELATED"/>
    <property type="match status" value="1"/>
</dbReference>
<evidence type="ECO:0000313" key="9">
    <source>
        <dbReference type="EMBL" id="EMB35882.1"/>
    </source>
</evidence>
<keyword evidence="3" id="KW-1003">Cell membrane</keyword>
<dbReference type="InterPro" id="IPR050366">
    <property type="entry name" value="BP-dependent_transpt_permease"/>
</dbReference>
<accession>A0A0E2E8W0</accession>
<organism evidence="9">
    <name type="scientific">Treponema denticola H-22</name>
    <dbReference type="NCBI Taxonomy" id="999432"/>
    <lineage>
        <taxon>Bacteria</taxon>
        <taxon>Pseudomonadati</taxon>
        <taxon>Spirochaetota</taxon>
        <taxon>Spirochaetia</taxon>
        <taxon>Spirochaetales</taxon>
        <taxon>Treponemataceae</taxon>
        <taxon>Treponema</taxon>
    </lineage>
</organism>
<evidence type="ECO:0000256" key="7">
    <source>
        <dbReference type="RuleBase" id="RU363032"/>
    </source>
</evidence>
<dbReference type="InterPro" id="IPR025966">
    <property type="entry name" value="OppC_N"/>
</dbReference>
<feature type="transmembrane region" description="Helical" evidence="7">
    <location>
        <begin position="211"/>
        <end position="232"/>
    </location>
</feature>